<keyword evidence="1" id="KW-0472">Membrane</keyword>
<gene>
    <name evidence="2" type="ORF">K1718_18065</name>
</gene>
<accession>A0ABY8EY97</accession>
<protein>
    <submittedName>
        <fullName evidence="2">Uncharacterized protein</fullName>
    </submittedName>
</protein>
<sequence>MTGPFSRYLKLPKDPLFRLLVINGAAGLGIAALVLGGIFLANIGNLRELVLAADDPFLPVIMLAFGLIITLVSVVMGSAIMLLGDKSREGGGGGKRKALHFSAPLNPIPVTVAGQGIRKDRD</sequence>
<reference evidence="2 3" key="1">
    <citation type="submission" date="2023-03" db="EMBL/GenBank/DDBJ databases">
        <title>Roseibium porphyridii sp. nov. and Roseibium rhodosorbium sp. nov. isolated from marine algae, Porphyridium cruentum and Rhodosorus marinus, respectively.</title>
        <authorList>
            <person name="Lee M.W."/>
            <person name="Choi B.J."/>
            <person name="Lee J.K."/>
            <person name="Choi D.G."/>
            <person name="Baek J.H."/>
            <person name="Bayburt H."/>
            <person name="Kim J.M."/>
            <person name="Han D.M."/>
            <person name="Kim K.H."/>
            <person name="Jeon C.O."/>
        </authorList>
    </citation>
    <scope>NUCLEOTIDE SEQUENCE [LARGE SCALE GENOMIC DNA]</scope>
    <source>
        <strain evidence="2 3">KMA01</strain>
    </source>
</reference>
<dbReference type="Proteomes" id="UP001209803">
    <property type="component" value="Chromosome"/>
</dbReference>
<name>A0ABY8EY97_9HYPH</name>
<dbReference type="RefSeq" id="WP_265681314.1">
    <property type="nucleotide sequence ID" value="NZ_CP120863.1"/>
</dbReference>
<dbReference type="EMBL" id="CP120863">
    <property type="protein sequence ID" value="WFE88063.1"/>
    <property type="molecule type" value="Genomic_DNA"/>
</dbReference>
<organism evidence="2 3">
    <name type="scientific">Roseibium porphyridii</name>
    <dbReference type="NCBI Taxonomy" id="2866279"/>
    <lineage>
        <taxon>Bacteria</taxon>
        <taxon>Pseudomonadati</taxon>
        <taxon>Pseudomonadota</taxon>
        <taxon>Alphaproteobacteria</taxon>
        <taxon>Hyphomicrobiales</taxon>
        <taxon>Stappiaceae</taxon>
        <taxon>Roseibium</taxon>
    </lineage>
</organism>
<evidence type="ECO:0000313" key="2">
    <source>
        <dbReference type="EMBL" id="WFE88063.1"/>
    </source>
</evidence>
<keyword evidence="1" id="KW-0812">Transmembrane</keyword>
<evidence type="ECO:0000256" key="1">
    <source>
        <dbReference type="SAM" id="Phobius"/>
    </source>
</evidence>
<feature type="transmembrane region" description="Helical" evidence="1">
    <location>
        <begin position="60"/>
        <end position="83"/>
    </location>
</feature>
<keyword evidence="3" id="KW-1185">Reference proteome</keyword>
<evidence type="ECO:0000313" key="3">
    <source>
        <dbReference type="Proteomes" id="UP001209803"/>
    </source>
</evidence>
<keyword evidence="1" id="KW-1133">Transmembrane helix</keyword>
<feature type="transmembrane region" description="Helical" evidence="1">
    <location>
        <begin position="20"/>
        <end position="40"/>
    </location>
</feature>
<proteinExistence type="predicted"/>